<feature type="region of interest" description="Disordered" evidence="2">
    <location>
        <begin position="59"/>
        <end position="108"/>
    </location>
</feature>
<feature type="compositionally biased region" description="Polar residues" evidence="2">
    <location>
        <begin position="269"/>
        <end position="280"/>
    </location>
</feature>
<dbReference type="Pfam" id="PF09810">
    <property type="entry name" value="Exo5"/>
    <property type="match status" value="2"/>
</dbReference>
<dbReference type="GeneID" id="19201614"/>
<accession>A0A5M3N6T7</accession>
<protein>
    <recommendedName>
        <fullName evidence="5">Exonuclease V</fullName>
    </recommendedName>
</protein>
<reference evidence="4" key="1">
    <citation type="journal article" date="2012" name="Science">
        <title>The Paleozoic origin of enzymatic lignin decomposition reconstructed from 31 fungal genomes.</title>
        <authorList>
            <person name="Floudas D."/>
            <person name="Binder M."/>
            <person name="Riley R."/>
            <person name="Barry K."/>
            <person name="Blanchette R.A."/>
            <person name="Henrissat B."/>
            <person name="Martinez A.T."/>
            <person name="Otillar R."/>
            <person name="Spatafora J.W."/>
            <person name="Yadav J.S."/>
            <person name="Aerts A."/>
            <person name="Benoit I."/>
            <person name="Boyd A."/>
            <person name="Carlson A."/>
            <person name="Copeland A."/>
            <person name="Coutinho P.M."/>
            <person name="de Vries R.P."/>
            <person name="Ferreira P."/>
            <person name="Findley K."/>
            <person name="Foster B."/>
            <person name="Gaskell J."/>
            <person name="Glotzer D."/>
            <person name="Gorecki P."/>
            <person name="Heitman J."/>
            <person name="Hesse C."/>
            <person name="Hori C."/>
            <person name="Igarashi K."/>
            <person name="Jurgens J.A."/>
            <person name="Kallen N."/>
            <person name="Kersten P."/>
            <person name="Kohler A."/>
            <person name="Kuees U."/>
            <person name="Kumar T.K.A."/>
            <person name="Kuo A."/>
            <person name="LaButti K."/>
            <person name="Larrondo L.F."/>
            <person name="Lindquist E."/>
            <person name="Ling A."/>
            <person name="Lombard V."/>
            <person name="Lucas S."/>
            <person name="Lundell T."/>
            <person name="Martin R."/>
            <person name="McLaughlin D.J."/>
            <person name="Morgenstern I."/>
            <person name="Morin E."/>
            <person name="Murat C."/>
            <person name="Nagy L.G."/>
            <person name="Nolan M."/>
            <person name="Ohm R.A."/>
            <person name="Patyshakuliyeva A."/>
            <person name="Rokas A."/>
            <person name="Ruiz-Duenas F.J."/>
            <person name="Sabat G."/>
            <person name="Salamov A."/>
            <person name="Samejima M."/>
            <person name="Schmutz J."/>
            <person name="Slot J.C."/>
            <person name="St John F."/>
            <person name="Stenlid J."/>
            <person name="Sun H."/>
            <person name="Sun S."/>
            <person name="Syed K."/>
            <person name="Tsang A."/>
            <person name="Wiebenga A."/>
            <person name="Young D."/>
            <person name="Pisabarro A."/>
            <person name="Eastwood D.C."/>
            <person name="Martin F."/>
            <person name="Cullen D."/>
            <person name="Grigoriev I.V."/>
            <person name="Hibbett D.S."/>
        </authorList>
    </citation>
    <scope>NUCLEOTIDE SEQUENCE [LARGE SCALE GENOMIC DNA]</scope>
    <source>
        <strain evidence="4">RWD-64-598 SS2</strain>
    </source>
</reference>
<dbReference type="PANTHER" id="PTHR14464:SF4">
    <property type="entry name" value="EXONUCLEASE V"/>
    <property type="match status" value="1"/>
</dbReference>
<evidence type="ECO:0000313" key="4">
    <source>
        <dbReference type="Proteomes" id="UP000053558"/>
    </source>
</evidence>
<dbReference type="GO" id="GO:0036297">
    <property type="term" value="P:interstrand cross-link repair"/>
    <property type="evidence" value="ECO:0007669"/>
    <property type="project" value="TreeGrafter"/>
</dbReference>
<comment type="similarity">
    <text evidence="1">Belongs to the EXO5 family.</text>
</comment>
<dbReference type="InterPro" id="IPR019190">
    <property type="entry name" value="EXOV"/>
</dbReference>
<dbReference type="Proteomes" id="UP000053558">
    <property type="component" value="Unassembled WGS sequence"/>
</dbReference>
<evidence type="ECO:0000313" key="3">
    <source>
        <dbReference type="EMBL" id="EIW86947.1"/>
    </source>
</evidence>
<dbReference type="InterPro" id="IPR003903">
    <property type="entry name" value="UIM_dom"/>
</dbReference>
<dbReference type="RefSeq" id="XP_007763589.1">
    <property type="nucleotide sequence ID" value="XM_007765399.1"/>
</dbReference>
<dbReference type="EMBL" id="JH711573">
    <property type="protein sequence ID" value="EIW86947.1"/>
    <property type="molecule type" value="Genomic_DNA"/>
</dbReference>
<dbReference type="GO" id="GO:0005634">
    <property type="term" value="C:nucleus"/>
    <property type="evidence" value="ECO:0007669"/>
    <property type="project" value="TreeGrafter"/>
</dbReference>
<dbReference type="GO" id="GO:0045145">
    <property type="term" value="F:single-stranded DNA 5'-3' DNA exonuclease activity"/>
    <property type="evidence" value="ECO:0007669"/>
    <property type="project" value="InterPro"/>
</dbReference>
<feature type="compositionally biased region" description="Polar residues" evidence="2">
    <location>
        <begin position="98"/>
        <end position="108"/>
    </location>
</feature>
<feature type="region of interest" description="Disordered" evidence="2">
    <location>
        <begin position="312"/>
        <end position="342"/>
    </location>
</feature>
<dbReference type="AlphaFoldDB" id="A0A5M3N6T7"/>
<comment type="caution">
    <text evidence="3">The sequence shown here is derived from an EMBL/GenBank/DDBJ whole genome shotgun (WGS) entry which is preliminary data.</text>
</comment>
<dbReference type="OMA" id="DIMDAWK"/>
<feature type="compositionally biased region" description="Polar residues" evidence="2">
    <location>
        <begin position="548"/>
        <end position="557"/>
    </location>
</feature>
<dbReference type="GO" id="GO:0005739">
    <property type="term" value="C:mitochondrion"/>
    <property type="evidence" value="ECO:0007669"/>
    <property type="project" value="TreeGrafter"/>
</dbReference>
<evidence type="ECO:0008006" key="5">
    <source>
        <dbReference type="Google" id="ProtNLM"/>
    </source>
</evidence>
<feature type="region of interest" description="Disordered" evidence="2">
    <location>
        <begin position="264"/>
        <end position="293"/>
    </location>
</feature>
<feature type="region of interest" description="Disordered" evidence="2">
    <location>
        <begin position="527"/>
        <end position="583"/>
    </location>
</feature>
<name>A0A5M3N6T7_CONPW</name>
<keyword evidence="4" id="KW-1185">Reference proteome</keyword>
<feature type="compositionally biased region" description="Low complexity" evidence="2">
    <location>
        <begin position="83"/>
        <end position="96"/>
    </location>
</feature>
<dbReference type="PANTHER" id="PTHR14464">
    <property type="entry name" value="EXONUCLEASE V"/>
    <property type="match status" value="1"/>
</dbReference>
<feature type="compositionally biased region" description="Acidic residues" evidence="2">
    <location>
        <begin position="562"/>
        <end position="574"/>
    </location>
</feature>
<evidence type="ECO:0000256" key="2">
    <source>
        <dbReference type="SAM" id="MobiDB-lite"/>
    </source>
</evidence>
<dbReference type="OrthoDB" id="354769at2759"/>
<dbReference type="KEGG" id="cput:CONPUDRAFT_141255"/>
<proteinExistence type="inferred from homology"/>
<sequence length="656" mass="73418">MSDLEFEDYDFSEFSDADFLTADDLAHRKLSDTTHALSTIQPPLDVVHRVVTPLSSVPEGSSIPLCDEQSNNRRCHHTTPIGSTPLSTRSPSSPDPQHSASARSSTGFIRNRSFQLQSPFQRFRSWRRTFTVTDLVSPAWCEVQFDYGLRQQRHKPLEKRPSSFTAASGKQISVQNSTAALNDKAQKKGKSVHKQLEKEIHPDVYVVDTTSDEERWALRLHNLIAGLHELLLTGLTRELPIFGILHEEIVIGVIDEVQKTQPGAEELLRSSSGHTPSLVNERQGDLPPPAQRQLTEFFPTTNDGAAAIATETDTCQEGEEPVPPTSDKDVADDATSLRSPDLALPPNLGRNIFVLRLLDYKTRRSYSLPSDDDSLSAKLQLMLYHRLLSSLLSHEGFDFSALWRRLNLSPGRPFSTKFVQNIQQGSFLGEEYSQQGTAEVNLVRMVELWQATVNEARNLGLSNVAPHLQISYRSVSYKRRKKRTPKTTRLTTQEQEELDLARAIQESLKDVRSGVASDLPEPIVAVPSEEPEGMATPRIGSPNPDAFPTSSLRQSEPTCVIEQDDEGNSTDQEPETQSSFLGTRDFDIDDALLDAYLSDVLQWWHGQREPRGVEIAHASRCSSCEYRNGCEWREHKALELAEKAKKPPCGVDMIDF</sequence>
<dbReference type="PROSITE" id="PS50330">
    <property type="entry name" value="UIM"/>
    <property type="match status" value="1"/>
</dbReference>
<organism evidence="3 4">
    <name type="scientific">Coniophora puteana (strain RWD-64-598)</name>
    <name type="common">Brown rot fungus</name>
    <dbReference type="NCBI Taxonomy" id="741705"/>
    <lineage>
        <taxon>Eukaryota</taxon>
        <taxon>Fungi</taxon>
        <taxon>Dikarya</taxon>
        <taxon>Basidiomycota</taxon>
        <taxon>Agaricomycotina</taxon>
        <taxon>Agaricomycetes</taxon>
        <taxon>Agaricomycetidae</taxon>
        <taxon>Boletales</taxon>
        <taxon>Coniophorineae</taxon>
        <taxon>Coniophoraceae</taxon>
        <taxon>Coniophora</taxon>
    </lineage>
</organism>
<gene>
    <name evidence="3" type="ORF">CONPUDRAFT_141255</name>
</gene>
<evidence type="ECO:0000256" key="1">
    <source>
        <dbReference type="ARBA" id="ARBA00009797"/>
    </source>
</evidence>